<gene>
    <name evidence="2" type="ORF">PTTG_07446</name>
</gene>
<evidence type="ECO:0000313" key="3">
    <source>
        <dbReference type="EnsemblFungi" id="PTTG_07446-t43_1-p1"/>
    </source>
</evidence>
<accession>A0A180GBE6</accession>
<dbReference type="STRING" id="630390.A0A180GBE6"/>
<feature type="region of interest" description="Disordered" evidence="1">
    <location>
        <begin position="175"/>
        <end position="212"/>
    </location>
</feature>
<evidence type="ECO:0000313" key="4">
    <source>
        <dbReference type="Proteomes" id="UP000005240"/>
    </source>
</evidence>
<evidence type="ECO:0000256" key="1">
    <source>
        <dbReference type="SAM" id="MobiDB-lite"/>
    </source>
</evidence>
<feature type="region of interest" description="Disordered" evidence="1">
    <location>
        <begin position="363"/>
        <end position="385"/>
    </location>
</feature>
<sequence>MDRSAASEKLHPKSERKQCGSNILVAPPCFHPSGNIASNLSEKHSTHFPIHPGGIIIPLQPTLKRQINEVAHYFSFPSAMGLSLHANVSIHGSLQSSRLAGDGGDLPLPLITAASWNSLFFDFKEHDGVPKFQSAWMDPSRPSGVGVLGRLEFRIDYNIASWYEAWLMATLSRKAPGPGDVDESLEEIHRRSETDSSSSSEFSQSTAPTSLNTSPVQLGLIKISSTLDRLQPSLTPRDGSPRAIRSRSIHLLSQARQYRSHRPAESQWMSKNSLLSVCSNRNPSQDFDLFISPPTSETHSILIETPSRKSVPRIEYQDHEMPSEQTTPPSGTFMDEISSEDSDSFCGVIDKVVKMTRENHSVDLVSNPNTSNHNSESETDEQGKSAMVETVASKETSIELQSAPVSPTKLAVEASPGKTVEKCDKRSSGVNIISDWKKFLSNMSPPSSSNSAIAERDHNGYKHLGNRPRRIPQRLNLCPVNETSDRLPVISPPSSISPPVAPTFKTSKIQESLDAELKKTQKKHRNSEVYTENTGVSDPRSPRAFLNSLPPPAIWSLASRNKKPWALSKMVDNIRSDSVKKRPIYRDDAMRSGSYSANDLLSHNNSFASLDQAGKSPGSSRHPDRKESPLPRLSFPKGTSYSSDSISRLPVVASGSNVGDPGARQEVLVRVFSQCKKGSSESKRLSKMMMDLDSDKAHHGARAPSQWPQKATCFQSLLPLSLSRNSSVSSLQPVIHKAKKVDITNNSTSRLTILKPPA</sequence>
<organism evidence="2">
    <name type="scientific">Puccinia triticina (isolate 1-1 / race 1 (BBBD))</name>
    <name type="common">Brown leaf rust fungus</name>
    <dbReference type="NCBI Taxonomy" id="630390"/>
    <lineage>
        <taxon>Eukaryota</taxon>
        <taxon>Fungi</taxon>
        <taxon>Dikarya</taxon>
        <taxon>Basidiomycota</taxon>
        <taxon>Pucciniomycotina</taxon>
        <taxon>Pucciniomycetes</taxon>
        <taxon>Pucciniales</taxon>
        <taxon>Pucciniaceae</taxon>
        <taxon>Puccinia</taxon>
    </lineage>
</organism>
<dbReference type="EnsemblFungi" id="PTTG_07446-t43_2">
    <property type="protein sequence ID" value="PTTG_07446-t43_2-p1"/>
    <property type="gene ID" value="PTTG_07446"/>
</dbReference>
<dbReference type="Proteomes" id="UP000005240">
    <property type="component" value="Unassembled WGS sequence"/>
</dbReference>
<keyword evidence="4" id="KW-1185">Reference proteome</keyword>
<feature type="region of interest" description="Disordered" evidence="1">
    <location>
        <begin position="516"/>
        <end position="542"/>
    </location>
</feature>
<feature type="compositionally biased region" description="Polar residues" evidence="1">
    <location>
        <begin position="364"/>
        <end position="374"/>
    </location>
</feature>
<feature type="region of interest" description="Disordered" evidence="1">
    <location>
        <begin position="608"/>
        <end position="644"/>
    </location>
</feature>
<dbReference type="AlphaFoldDB" id="A0A180GBE6"/>
<proteinExistence type="predicted"/>
<dbReference type="VEuPathDB" id="FungiDB:PTTG_07446"/>
<protein>
    <submittedName>
        <fullName evidence="2 3">Uncharacterized protein</fullName>
    </submittedName>
</protein>
<evidence type="ECO:0000313" key="2">
    <source>
        <dbReference type="EMBL" id="OAV90007.1"/>
    </source>
</evidence>
<dbReference type="OrthoDB" id="2501576at2759"/>
<dbReference type="EMBL" id="ADAS02000111">
    <property type="protein sequence ID" value="OAV90007.1"/>
    <property type="molecule type" value="Genomic_DNA"/>
</dbReference>
<feature type="compositionally biased region" description="Low complexity" evidence="1">
    <location>
        <begin position="195"/>
        <end position="210"/>
    </location>
</feature>
<reference evidence="2" key="1">
    <citation type="submission" date="2009-11" db="EMBL/GenBank/DDBJ databases">
        <authorList>
            <consortium name="The Broad Institute Genome Sequencing Platform"/>
            <person name="Ward D."/>
            <person name="Feldgarden M."/>
            <person name="Earl A."/>
            <person name="Young S.K."/>
            <person name="Zeng Q."/>
            <person name="Koehrsen M."/>
            <person name="Alvarado L."/>
            <person name="Berlin A."/>
            <person name="Bochicchio J."/>
            <person name="Borenstein D."/>
            <person name="Chapman S.B."/>
            <person name="Chen Z."/>
            <person name="Engels R."/>
            <person name="Freedman E."/>
            <person name="Gellesch M."/>
            <person name="Goldberg J."/>
            <person name="Griggs A."/>
            <person name="Gujja S."/>
            <person name="Heilman E."/>
            <person name="Heiman D."/>
            <person name="Hepburn T."/>
            <person name="Howarth C."/>
            <person name="Jen D."/>
            <person name="Larson L."/>
            <person name="Lewis B."/>
            <person name="Mehta T."/>
            <person name="Park D."/>
            <person name="Pearson M."/>
            <person name="Roberts A."/>
            <person name="Saif S."/>
            <person name="Shea T."/>
            <person name="Shenoy N."/>
            <person name="Sisk P."/>
            <person name="Stolte C."/>
            <person name="Sykes S."/>
            <person name="Thomson T."/>
            <person name="Walk T."/>
            <person name="White J."/>
            <person name="Yandava C."/>
            <person name="Izard J."/>
            <person name="Baranova O.V."/>
            <person name="Blanton J.M."/>
            <person name="Tanner A.C."/>
            <person name="Dewhirst F.E."/>
            <person name="Haas B."/>
            <person name="Nusbaum C."/>
            <person name="Birren B."/>
        </authorList>
    </citation>
    <scope>NUCLEOTIDE SEQUENCE [LARGE SCALE GENOMIC DNA]</scope>
    <source>
        <strain evidence="2">1-1 BBBD Race 1</strain>
    </source>
</reference>
<dbReference type="EMBL" id="ADAS02000111">
    <property type="protein sequence ID" value="OAV90006.1"/>
    <property type="molecule type" value="Genomic_DNA"/>
</dbReference>
<reference evidence="3 4" key="3">
    <citation type="journal article" date="2017" name="G3 (Bethesda)">
        <title>Comparative analysis highlights variable genome content of wheat rusts and divergence of the mating loci.</title>
        <authorList>
            <person name="Cuomo C.A."/>
            <person name="Bakkeren G."/>
            <person name="Khalil H.B."/>
            <person name="Panwar V."/>
            <person name="Joly D."/>
            <person name="Linning R."/>
            <person name="Sakthikumar S."/>
            <person name="Song X."/>
            <person name="Adiconis X."/>
            <person name="Fan L."/>
            <person name="Goldberg J.M."/>
            <person name="Levin J.Z."/>
            <person name="Young S."/>
            <person name="Zeng Q."/>
            <person name="Anikster Y."/>
            <person name="Bruce M."/>
            <person name="Wang M."/>
            <person name="Yin C."/>
            <person name="McCallum B."/>
            <person name="Szabo L.J."/>
            <person name="Hulbert S."/>
            <person name="Chen X."/>
            <person name="Fellers J.P."/>
        </authorList>
    </citation>
    <scope>NUCLEOTIDE SEQUENCE</scope>
    <source>
        <strain evidence="4">Isolate 1-1 / race 1 (BBBD)</strain>
        <strain evidence="3">isolate 1-1 / race 1 (BBBD)</strain>
    </source>
</reference>
<reference evidence="3" key="4">
    <citation type="submission" date="2025-05" db="UniProtKB">
        <authorList>
            <consortium name="EnsemblFungi"/>
        </authorList>
    </citation>
    <scope>IDENTIFICATION</scope>
    <source>
        <strain evidence="3">isolate 1-1 / race 1 (BBBD)</strain>
    </source>
</reference>
<name>A0A180GBE6_PUCT1</name>
<reference evidence="2" key="2">
    <citation type="submission" date="2016-05" db="EMBL/GenBank/DDBJ databases">
        <title>Comparative analysis highlights variable genome content of wheat rusts and divergence of the mating loci.</title>
        <authorList>
            <person name="Cuomo C.A."/>
            <person name="Bakkeren G."/>
            <person name="Szabo L."/>
            <person name="Khalil H."/>
            <person name="Joly D."/>
            <person name="Goldberg J."/>
            <person name="Young S."/>
            <person name="Zeng Q."/>
            <person name="Fellers J."/>
        </authorList>
    </citation>
    <scope>NUCLEOTIDE SEQUENCE [LARGE SCALE GENOMIC DNA]</scope>
    <source>
        <strain evidence="2">1-1 BBBD Race 1</strain>
    </source>
</reference>
<dbReference type="EnsemblFungi" id="PTTG_07446-t43_1">
    <property type="protein sequence ID" value="PTTG_07446-t43_1-p1"/>
    <property type="gene ID" value="PTTG_07446"/>
</dbReference>